<reference evidence="2" key="1">
    <citation type="journal article" date="2014" name="Front. Microbiol.">
        <title>High frequency of phylogenetically diverse reductive dehalogenase-homologous genes in deep subseafloor sedimentary metagenomes.</title>
        <authorList>
            <person name="Kawai M."/>
            <person name="Futagami T."/>
            <person name="Toyoda A."/>
            <person name="Takaki Y."/>
            <person name="Nishi S."/>
            <person name="Hori S."/>
            <person name="Arai W."/>
            <person name="Tsubouchi T."/>
            <person name="Morono Y."/>
            <person name="Uchiyama I."/>
            <person name="Ito T."/>
            <person name="Fujiyama A."/>
            <person name="Inagaki F."/>
            <person name="Takami H."/>
        </authorList>
    </citation>
    <scope>NUCLEOTIDE SEQUENCE</scope>
    <source>
        <strain evidence="2">Expedition CK06-06</strain>
    </source>
</reference>
<dbReference type="EMBL" id="BART01008863">
    <property type="protein sequence ID" value="GAG59157.1"/>
    <property type="molecule type" value="Genomic_DNA"/>
</dbReference>
<accession>X0ZM43</accession>
<proteinExistence type="predicted"/>
<keyword evidence="1" id="KW-0472">Membrane</keyword>
<dbReference type="AlphaFoldDB" id="X0ZM43"/>
<gene>
    <name evidence="2" type="ORF">S01H4_19813</name>
</gene>
<comment type="caution">
    <text evidence="2">The sequence shown here is derived from an EMBL/GenBank/DDBJ whole genome shotgun (WGS) entry which is preliminary data.</text>
</comment>
<name>X0ZM43_9ZZZZ</name>
<protein>
    <submittedName>
        <fullName evidence="2">Uncharacterized protein</fullName>
    </submittedName>
</protein>
<sequence>MLYYAAVILGALVLIVDNIAGPGKIGWEISVGIIAAIFVIEWVLGYYTERKGVIKKDLYQTIKQNIPGQLKLNEEVWGAVQIPMIEEMAERVLSKTLDKIKNDIVKELKQINETKK</sequence>
<feature type="transmembrane region" description="Helical" evidence="1">
    <location>
        <begin position="30"/>
        <end position="48"/>
    </location>
</feature>
<evidence type="ECO:0000256" key="1">
    <source>
        <dbReference type="SAM" id="Phobius"/>
    </source>
</evidence>
<evidence type="ECO:0000313" key="2">
    <source>
        <dbReference type="EMBL" id="GAG59157.1"/>
    </source>
</evidence>
<organism evidence="2">
    <name type="scientific">marine sediment metagenome</name>
    <dbReference type="NCBI Taxonomy" id="412755"/>
    <lineage>
        <taxon>unclassified sequences</taxon>
        <taxon>metagenomes</taxon>
        <taxon>ecological metagenomes</taxon>
    </lineage>
</organism>
<keyword evidence="1" id="KW-1133">Transmembrane helix</keyword>
<keyword evidence="1" id="KW-0812">Transmembrane</keyword>